<dbReference type="Proteomes" id="UP000095287">
    <property type="component" value="Unplaced"/>
</dbReference>
<accession>A0A1I7YBJ1</accession>
<dbReference type="AlphaFoldDB" id="A0A1I7YBJ1"/>
<evidence type="ECO:0000256" key="2">
    <source>
        <dbReference type="SAM" id="SignalP"/>
    </source>
</evidence>
<feature type="compositionally biased region" description="Polar residues" evidence="1">
    <location>
        <begin position="139"/>
        <end position="150"/>
    </location>
</feature>
<dbReference type="WBParaSite" id="L893_g14615.t1">
    <property type="protein sequence ID" value="L893_g14615.t1"/>
    <property type="gene ID" value="L893_g14615"/>
</dbReference>
<evidence type="ECO:0000313" key="4">
    <source>
        <dbReference type="WBParaSite" id="L893_g14615.t1"/>
    </source>
</evidence>
<feature type="signal peptide" evidence="2">
    <location>
        <begin position="1"/>
        <end position="19"/>
    </location>
</feature>
<proteinExistence type="predicted"/>
<reference evidence="4" key="1">
    <citation type="submission" date="2016-11" db="UniProtKB">
        <authorList>
            <consortium name="WormBaseParasite"/>
        </authorList>
    </citation>
    <scope>IDENTIFICATION</scope>
</reference>
<sequence length="200" mass="23404">MSNPVPLFALVLFAHGVAGSFFFDDRSRSSYEDRWEDDLPLRGGLRRYQQHRDRERGEFEGELIELLADDMMDRFNNDHRDRHHRTHGRNPGAGSRMHGDGRGQEVPEGVHTTTKDPPRTYRTTQVARRSTKQDRRNQDTSTHGQPQVGKTRTYHRQVQVYLNHPYKPPQFLTPEVADLESGQLQPCRVWSHQLDQHRRS</sequence>
<feature type="region of interest" description="Disordered" evidence="1">
    <location>
        <begin position="77"/>
        <end position="153"/>
    </location>
</feature>
<evidence type="ECO:0000313" key="3">
    <source>
        <dbReference type="Proteomes" id="UP000095287"/>
    </source>
</evidence>
<keyword evidence="3" id="KW-1185">Reference proteome</keyword>
<protein>
    <submittedName>
        <fullName evidence="4">Pro-melanin concentrating hormone</fullName>
    </submittedName>
</protein>
<keyword evidence="2" id="KW-0732">Signal</keyword>
<evidence type="ECO:0000256" key="1">
    <source>
        <dbReference type="SAM" id="MobiDB-lite"/>
    </source>
</evidence>
<name>A0A1I7YBJ1_9BILA</name>
<organism evidence="3 4">
    <name type="scientific">Steinernema glaseri</name>
    <dbReference type="NCBI Taxonomy" id="37863"/>
    <lineage>
        <taxon>Eukaryota</taxon>
        <taxon>Metazoa</taxon>
        <taxon>Ecdysozoa</taxon>
        <taxon>Nematoda</taxon>
        <taxon>Chromadorea</taxon>
        <taxon>Rhabditida</taxon>
        <taxon>Tylenchina</taxon>
        <taxon>Panagrolaimomorpha</taxon>
        <taxon>Strongyloidoidea</taxon>
        <taxon>Steinernematidae</taxon>
        <taxon>Steinernema</taxon>
    </lineage>
</organism>
<feature type="chain" id="PRO_5009311936" evidence="2">
    <location>
        <begin position="20"/>
        <end position="200"/>
    </location>
</feature>